<dbReference type="Pfam" id="PF01050">
    <property type="entry name" value="MannoseP_isomer"/>
    <property type="match status" value="1"/>
</dbReference>
<dbReference type="GO" id="GO:0005976">
    <property type="term" value="P:polysaccharide metabolic process"/>
    <property type="evidence" value="ECO:0007669"/>
    <property type="project" value="InterPro"/>
</dbReference>
<evidence type="ECO:0000259" key="1">
    <source>
        <dbReference type="Pfam" id="PF01050"/>
    </source>
</evidence>
<dbReference type="AlphaFoldDB" id="A0A6C0ICJ8"/>
<dbReference type="GO" id="GO:0009298">
    <property type="term" value="P:GDP-mannose biosynthetic process"/>
    <property type="evidence" value="ECO:0007669"/>
    <property type="project" value="TreeGrafter"/>
</dbReference>
<dbReference type="EMBL" id="MN740158">
    <property type="protein sequence ID" value="QHT90788.1"/>
    <property type="molecule type" value="Genomic_DNA"/>
</dbReference>
<dbReference type="InterPro" id="IPR011051">
    <property type="entry name" value="RmlC_Cupin_sf"/>
</dbReference>
<dbReference type="SUPFAM" id="SSF51182">
    <property type="entry name" value="RmlC-like cupins"/>
    <property type="match status" value="1"/>
</dbReference>
<dbReference type="CDD" id="cd02213">
    <property type="entry name" value="cupin_PMI_typeII_C"/>
    <property type="match status" value="1"/>
</dbReference>
<dbReference type="PANTHER" id="PTHR46390">
    <property type="entry name" value="MANNOSE-1-PHOSPHATE GUANYLYLTRANSFERASE"/>
    <property type="match status" value="1"/>
</dbReference>
<evidence type="ECO:0000313" key="2">
    <source>
        <dbReference type="EMBL" id="QHT90788.1"/>
    </source>
</evidence>
<protein>
    <recommendedName>
        <fullName evidence="1">Mannose-6-phosphate isomerase type II C-terminal domain-containing protein</fullName>
    </recommendedName>
</protein>
<dbReference type="InterPro" id="IPR001538">
    <property type="entry name" value="Man6P_isomerase-2_C"/>
</dbReference>
<dbReference type="PANTHER" id="PTHR46390:SF1">
    <property type="entry name" value="MANNOSE-1-PHOSPHATE GUANYLYLTRANSFERASE"/>
    <property type="match status" value="1"/>
</dbReference>
<sequence>MESRPWGEFHILHDGVDCKIKRLVVNPLKRLSLQSHVHRREVWIVLRGQGKAVKGDATVPLSVGTLVVIEKEEKHRLINDQESGTLELIEVQTGEYFGEEDIVRYEDDFQRL</sequence>
<organism evidence="2">
    <name type="scientific">viral metagenome</name>
    <dbReference type="NCBI Taxonomy" id="1070528"/>
    <lineage>
        <taxon>unclassified sequences</taxon>
        <taxon>metagenomes</taxon>
        <taxon>organismal metagenomes</taxon>
    </lineage>
</organism>
<dbReference type="Gene3D" id="2.60.120.10">
    <property type="entry name" value="Jelly Rolls"/>
    <property type="match status" value="1"/>
</dbReference>
<dbReference type="InterPro" id="IPR014710">
    <property type="entry name" value="RmlC-like_jellyroll"/>
</dbReference>
<dbReference type="GO" id="GO:0004475">
    <property type="term" value="F:mannose-1-phosphate guanylyltransferase (GTP) activity"/>
    <property type="evidence" value="ECO:0007669"/>
    <property type="project" value="TreeGrafter"/>
</dbReference>
<dbReference type="InterPro" id="IPR051161">
    <property type="entry name" value="Mannose-6P_isomerase_type2"/>
</dbReference>
<accession>A0A6C0ICJ8</accession>
<reference evidence="2" key="1">
    <citation type="journal article" date="2020" name="Nature">
        <title>Giant virus diversity and host interactions through global metagenomics.</title>
        <authorList>
            <person name="Schulz F."/>
            <person name="Roux S."/>
            <person name="Paez-Espino D."/>
            <person name="Jungbluth S."/>
            <person name="Walsh D.A."/>
            <person name="Denef V.J."/>
            <person name="McMahon K.D."/>
            <person name="Konstantinidis K.T."/>
            <person name="Eloe-Fadrosh E.A."/>
            <person name="Kyrpides N.C."/>
            <person name="Woyke T."/>
        </authorList>
    </citation>
    <scope>NUCLEOTIDE SEQUENCE</scope>
    <source>
        <strain evidence="2">GVMAG-M-3300023184-71</strain>
    </source>
</reference>
<name>A0A6C0ICJ8_9ZZZZ</name>
<feature type="domain" description="Mannose-6-phosphate isomerase type II C-terminal" evidence="1">
    <location>
        <begin position="4"/>
        <end position="107"/>
    </location>
</feature>
<proteinExistence type="predicted"/>